<dbReference type="OrthoDB" id="61900at2759"/>
<accession>A0A6A6EY80</accession>
<dbReference type="AlphaFoldDB" id="A0A6A6EY80"/>
<reference evidence="2" key="1">
    <citation type="journal article" date="2020" name="Stud. Mycol.">
        <title>101 Dothideomycetes genomes: a test case for predicting lifestyles and emergence of pathogens.</title>
        <authorList>
            <person name="Haridas S."/>
            <person name="Albert R."/>
            <person name="Binder M."/>
            <person name="Bloem J."/>
            <person name="Labutti K."/>
            <person name="Salamov A."/>
            <person name="Andreopoulos B."/>
            <person name="Baker S."/>
            <person name="Barry K."/>
            <person name="Bills G."/>
            <person name="Bluhm B."/>
            <person name="Cannon C."/>
            <person name="Castanera R."/>
            <person name="Culley D."/>
            <person name="Daum C."/>
            <person name="Ezra D."/>
            <person name="Gonzalez J."/>
            <person name="Henrissat B."/>
            <person name="Kuo A."/>
            <person name="Liang C."/>
            <person name="Lipzen A."/>
            <person name="Lutzoni F."/>
            <person name="Magnuson J."/>
            <person name="Mondo S."/>
            <person name="Nolan M."/>
            <person name="Ohm R."/>
            <person name="Pangilinan J."/>
            <person name="Park H.-J."/>
            <person name="Ramirez L."/>
            <person name="Alfaro M."/>
            <person name="Sun H."/>
            <person name="Tritt A."/>
            <person name="Yoshinaga Y."/>
            <person name="Zwiers L.-H."/>
            <person name="Turgeon B."/>
            <person name="Goodwin S."/>
            <person name="Spatafora J."/>
            <person name="Crous P."/>
            <person name="Grigoriev I."/>
        </authorList>
    </citation>
    <scope>NUCLEOTIDE SEQUENCE</scope>
    <source>
        <strain evidence="2">CBS 207.26</strain>
    </source>
</reference>
<protein>
    <recommendedName>
        <fullName evidence="1">DUF7708 domain-containing protein</fullName>
    </recommendedName>
</protein>
<feature type="domain" description="DUF7708" evidence="1">
    <location>
        <begin position="92"/>
        <end position="237"/>
    </location>
</feature>
<dbReference type="Pfam" id="PF24809">
    <property type="entry name" value="DUF7708"/>
    <property type="match status" value="1"/>
</dbReference>
<evidence type="ECO:0000313" key="3">
    <source>
        <dbReference type="Proteomes" id="UP000800200"/>
    </source>
</evidence>
<sequence>MASMRGTEDDASITIYRAMIRSHYAPDADWRDIAQEAYVAARVLIETELKGSKEARAIISGQGHTIDDVRAIVEQAKRHYDAKSQDRTKVLKYLEECSIRITYYGSVLDVLAQHHAEYVALAWGALKFILLGIIEHRRLIQEFSQALVQIGDALRQTKLTVELYQTEDIRDATSRLYKHVLLFFAQAIKWYNRSPLGRAFSAAFTPYELKYKDTVEQIKLYSRTIKDIAVAKSQAELRDMHISIKLMQQDHLQIKETASNILRVATCNKTITERIGVSVHDMLPCTRDIQLSHILSALKPQICPHETLRTTQSIVMRSRSTKLSEAEPRDVLHSLNRWFSKEGSSLFVLRVGPRAEPKARELTTDIITLLRKKELNVIWRLSPPHGSSASTQQSIGEVLKVLIHQVLTIQSSILQPQDFNIAKFRAIRSDAEWVALFRQLFFRLSKCYIIMEMHDLFQANEENVEWMSSFLNLFQELTSEATSKGNALKFLVLCYGSRTGDVSNVGDIVTVLRRPPVIPASRKKVVAHKRGPKGWERVQPKL</sequence>
<evidence type="ECO:0000313" key="2">
    <source>
        <dbReference type="EMBL" id="KAF2195728.1"/>
    </source>
</evidence>
<proteinExistence type="predicted"/>
<evidence type="ECO:0000259" key="1">
    <source>
        <dbReference type="Pfam" id="PF24809"/>
    </source>
</evidence>
<dbReference type="Proteomes" id="UP000800200">
    <property type="component" value="Unassembled WGS sequence"/>
</dbReference>
<organism evidence="2 3">
    <name type="scientific">Zopfia rhizophila CBS 207.26</name>
    <dbReference type="NCBI Taxonomy" id="1314779"/>
    <lineage>
        <taxon>Eukaryota</taxon>
        <taxon>Fungi</taxon>
        <taxon>Dikarya</taxon>
        <taxon>Ascomycota</taxon>
        <taxon>Pezizomycotina</taxon>
        <taxon>Dothideomycetes</taxon>
        <taxon>Dothideomycetes incertae sedis</taxon>
        <taxon>Zopfiaceae</taxon>
        <taxon>Zopfia</taxon>
    </lineage>
</organism>
<gene>
    <name evidence="2" type="ORF">K469DRAFT_17491</name>
</gene>
<name>A0A6A6EY80_9PEZI</name>
<dbReference type="EMBL" id="ML994610">
    <property type="protein sequence ID" value="KAF2195728.1"/>
    <property type="molecule type" value="Genomic_DNA"/>
</dbReference>
<keyword evidence="3" id="KW-1185">Reference proteome</keyword>
<dbReference type="InterPro" id="IPR056125">
    <property type="entry name" value="DUF7708"/>
</dbReference>